<proteinExistence type="predicted"/>
<sequence>MIDAARAWASTEDEADTLEVGAAPRVDSFAAFARVFRDDEGAAWWVPAIAWPFLTGCAAVAGYALVSAGLPWQQGAAAPFIYALWFVVGLPGAIGWIWYTLSIVHDLRARPRERDESYAAWQRSGVLARSCPTGRSYRHDRDENPTHVHLLIRPDTNPQVAHRLRASVRKWLGDMADDAAYEVFKGRHVIPTEDIFGSDAAGGYLTDKATWNNWVLLLPPRRPDEAWTLYGMSDETARELSRR</sequence>
<organism evidence="2 3">
    <name type="scientific">Mycolicibacterium mageritense</name>
    <name type="common">Mycobacterium mageritense</name>
    <dbReference type="NCBI Taxonomy" id="53462"/>
    <lineage>
        <taxon>Bacteria</taxon>
        <taxon>Bacillati</taxon>
        <taxon>Actinomycetota</taxon>
        <taxon>Actinomycetes</taxon>
        <taxon>Mycobacteriales</taxon>
        <taxon>Mycobacteriaceae</taxon>
        <taxon>Mycolicibacterium</taxon>
    </lineage>
</organism>
<keyword evidence="1" id="KW-0472">Membrane</keyword>
<name>A0ABN5YEQ9_MYCME</name>
<accession>A0ABN5YEQ9</accession>
<keyword evidence="1" id="KW-0812">Transmembrane</keyword>
<reference evidence="2 3" key="1">
    <citation type="journal article" date="2019" name="Emerg. Microbes Infect.">
        <title>Comprehensive subspecies identification of 175 nontuberculous mycobacteria species based on 7547 genomic profiles.</title>
        <authorList>
            <person name="Matsumoto Y."/>
            <person name="Kinjo T."/>
            <person name="Motooka D."/>
            <person name="Nabeya D."/>
            <person name="Jung N."/>
            <person name="Uechi K."/>
            <person name="Horii T."/>
            <person name="Iida T."/>
            <person name="Fujita J."/>
            <person name="Nakamura S."/>
        </authorList>
    </citation>
    <scope>NUCLEOTIDE SEQUENCE [LARGE SCALE GENOMIC DNA]</scope>
    <source>
        <strain evidence="2 3">JCM 12375</strain>
    </source>
</reference>
<keyword evidence="1" id="KW-1133">Transmembrane helix</keyword>
<dbReference type="EMBL" id="AP022567">
    <property type="protein sequence ID" value="BBX36584.1"/>
    <property type="molecule type" value="Genomic_DNA"/>
</dbReference>
<gene>
    <name evidence="2" type="ORF">MMAGJ_58660</name>
</gene>
<dbReference type="Proteomes" id="UP000465622">
    <property type="component" value="Chromosome"/>
</dbReference>
<keyword evidence="3" id="KW-1185">Reference proteome</keyword>
<feature type="transmembrane region" description="Helical" evidence="1">
    <location>
        <begin position="44"/>
        <end position="68"/>
    </location>
</feature>
<evidence type="ECO:0000256" key="1">
    <source>
        <dbReference type="SAM" id="Phobius"/>
    </source>
</evidence>
<evidence type="ECO:0000313" key="2">
    <source>
        <dbReference type="EMBL" id="BBX36584.1"/>
    </source>
</evidence>
<protein>
    <submittedName>
        <fullName evidence="2">Uncharacterized protein</fullName>
    </submittedName>
</protein>
<feature type="transmembrane region" description="Helical" evidence="1">
    <location>
        <begin position="80"/>
        <end position="104"/>
    </location>
</feature>
<evidence type="ECO:0000313" key="3">
    <source>
        <dbReference type="Proteomes" id="UP000465622"/>
    </source>
</evidence>
<dbReference type="RefSeq" id="WP_036437325.1">
    <property type="nucleotide sequence ID" value="NZ_AP022567.1"/>
</dbReference>